<dbReference type="Gene3D" id="3.30.810.10">
    <property type="entry name" value="2-Layer Sandwich"/>
    <property type="match status" value="1"/>
</dbReference>
<dbReference type="Proteomes" id="UP000682733">
    <property type="component" value="Unassembled WGS sequence"/>
</dbReference>
<dbReference type="Pfam" id="PF01504">
    <property type="entry name" value="PIP5K"/>
    <property type="match status" value="1"/>
</dbReference>
<dbReference type="EMBL" id="CAJNOK010000017">
    <property type="protein sequence ID" value="CAF0722875.1"/>
    <property type="molecule type" value="Genomic_DNA"/>
</dbReference>
<keyword evidence="1" id="KW-0418">Kinase</keyword>
<proteinExistence type="predicted"/>
<accession>A0A8S2CK33</accession>
<dbReference type="GO" id="GO:0016308">
    <property type="term" value="F:1-phosphatidylinositol-4-phosphate 5-kinase activity"/>
    <property type="evidence" value="ECO:0007669"/>
    <property type="project" value="TreeGrafter"/>
</dbReference>
<evidence type="ECO:0000256" key="2">
    <source>
        <dbReference type="SAM" id="MobiDB-lite"/>
    </source>
</evidence>
<dbReference type="PROSITE" id="PS51455">
    <property type="entry name" value="PIPK"/>
    <property type="match status" value="1"/>
</dbReference>
<feature type="region of interest" description="Disordered" evidence="2">
    <location>
        <begin position="136"/>
        <end position="165"/>
    </location>
</feature>
<feature type="domain" description="PIPK" evidence="3">
    <location>
        <begin position="1"/>
        <end position="235"/>
    </location>
</feature>
<keyword evidence="1" id="KW-0067">ATP-binding</keyword>
<dbReference type="PANTHER" id="PTHR23086:SF8">
    <property type="entry name" value="PHOSPHATIDYLINOSITOL 5-PHOSPHATE 4-KINASE, ISOFORM A"/>
    <property type="match status" value="1"/>
</dbReference>
<dbReference type="SUPFAM" id="SSF56104">
    <property type="entry name" value="SAICAR synthase-like"/>
    <property type="match status" value="1"/>
</dbReference>
<name>A0A8S2CK33_9BILA</name>
<dbReference type="InterPro" id="IPR023610">
    <property type="entry name" value="PInositol-4/5-P-5/4-kinase"/>
</dbReference>
<feature type="compositionally biased region" description="Polar residues" evidence="2">
    <location>
        <begin position="136"/>
        <end position="159"/>
    </location>
</feature>
<dbReference type="PANTHER" id="PTHR23086">
    <property type="entry name" value="PHOSPHATIDYLINOSITOL-4-PHOSPHATE 5-KINASE"/>
    <property type="match status" value="1"/>
</dbReference>
<dbReference type="AlphaFoldDB" id="A0A8S2CK33"/>
<evidence type="ECO:0000313" key="4">
    <source>
        <dbReference type="EMBL" id="CAF0722875.1"/>
    </source>
</evidence>
<dbReference type="GO" id="GO:0005524">
    <property type="term" value="F:ATP binding"/>
    <property type="evidence" value="ECO:0007669"/>
    <property type="project" value="UniProtKB-UniRule"/>
</dbReference>
<comment type="caution">
    <text evidence="4">The sequence shown here is derived from an EMBL/GenBank/DDBJ whole genome shotgun (WGS) entry which is preliminary data.</text>
</comment>
<gene>
    <name evidence="4" type="ORF">OVA965_LOCUS185</name>
    <name evidence="5" type="ORF">TMI583_LOCUS185</name>
</gene>
<protein>
    <recommendedName>
        <fullName evidence="3">PIPK domain-containing protein</fullName>
    </recommendedName>
</protein>
<evidence type="ECO:0000256" key="1">
    <source>
        <dbReference type="PROSITE-ProRule" id="PRU00781"/>
    </source>
</evidence>
<dbReference type="GO" id="GO:0005886">
    <property type="term" value="C:plasma membrane"/>
    <property type="evidence" value="ECO:0007669"/>
    <property type="project" value="TreeGrafter"/>
</dbReference>
<feature type="non-terminal residue" evidence="4">
    <location>
        <position position="236"/>
    </location>
</feature>
<dbReference type="Proteomes" id="UP000677228">
    <property type="component" value="Unassembled WGS sequence"/>
</dbReference>
<dbReference type="GO" id="GO:0046854">
    <property type="term" value="P:phosphatidylinositol phosphate biosynthetic process"/>
    <property type="evidence" value="ECO:0007669"/>
    <property type="project" value="TreeGrafter"/>
</dbReference>
<organism evidence="4 6">
    <name type="scientific">Didymodactylos carnosus</name>
    <dbReference type="NCBI Taxonomy" id="1234261"/>
    <lineage>
        <taxon>Eukaryota</taxon>
        <taxon>Metazoa</taxon>
        <taxon>Spiralia</taxon>
        <taxon>Gnathifera</taxon>
        <taxon>Rotifera</taxon>
        <taxon>Eurotatoria</taxon>
        <taxon>Bdelloidea</taxon>
        <taxon>Philodinida</taxon>
        <taxon>Philodinidae</taxon>
        <taxon>Didymodactylos</taxon>
    </lineage>
</organism>
<sequence length="236" mass="26993">YIVETQGDTLLPHFYAMYRLTVDDKENYILVTKNVISSRLRIHAKYDVKGSTVDRSASDKEKSKGSPTLKDNDFINDKRIIEIGDQKRTFMDKLKRDVNFLVTQYLMDYSLLIGIHDIEKGGVQEKEYTLTSGSEMATSDLSGNESDNNNPSGSESPTPGNEEALWDDETFMIRSSENSARRELYWMALIDFTYYGMKKKGANVAKTMKYGGDEISTVNPEHYARRFLDFIEKVIV</sequence>
<dbReference type="GO" id="GO:0016309">
    <property type="term" value="F:1-phosphatidylinositol-5-phosphate 4-kinase activity"/>
    <property type="evidence" value="ECO:0007669"/>
    <property type="project" value="TreeGrafter"/>
</dbReference>
<evidence type="ECO:0000313" key="5">
    <source>
        <dbReference type="EMBL" id="CAF3494932.1"/>
    </source>
</evidence>
<dbReference type="InterPro" id="IPR002498">
    <property type="entry name" value="PInositol-4-P-4/5-kinase_core"/>
</dbReference>
<dbReference type="SMART" id="SM00330">
    <property type="entry name" value="PIPKc"/>
    <property type="match status" value="1"/>
</dbReference>
<keyword evidence="1" id="KW-0808">Transferase</keyword>
<dbReference type="EMBL" id="CAJOBA010000017">
    <property type="protein sequence ID" value="CAF3494932.1"/>
    <property type="molecule type" value="Genomic_DNA"/>
</dbReference>
<evidence type="ECO:0000313" key="6">
    <source>
        <dbReference type="Proteomes" id="UP000677228"/>
    </source>
</evidence>
<evidence type="ECO:0000259" key="3">
    <source>
        <dbReference type="PROSITE" id="PS51455"/>
    </source>
</evidence>
<keyword evidence="1" id="KW-0547">Nucleotide-binding</keyword>
<reference evidence="4" key="1">
    <citation type="submission" date="2021-02" db="EMBL/GenBank/DDBJ databases">
        <authorList>
            <person name="Nowell W R."/>
        </authorList>
    </citation>
    <scope>NUCLEOTIDE SEQUENCE</scope>
</reference>
<dbReference type="InterPro" id="IPR027483">
    <property type="entry name" value="PInositol-4-P-4/5-kinase_C_sf"/>
</dbReference>